<evidence type="ECO:0000256" key="6">
    <source>
        <dbReference type="ARBA" id="ARBA00022679"/>
    </source>
</evidence>
<keyword evidence="10" id="KW-1185">Reference proteome</keyword>
<dbReference type="InterPro" id="IPR015424">
    <property type="entry name" value="PyrdxlP-dep_Trfase"/>
</dbReference>
<accession>A0AAE1UTW7</accession>
<protein>
    <recommendedName>
        <fullName evidence="4 8">Ornithine aminotransferase</fullName>
        <ecNumber evidence="4 8">2.6.1.13</ecNumber>
    </recommendedName>
</protein>
<evidence type="ECO:0000256" key="3">
    <source>
        <dbReference type="ARBA" id="ARBA00008954"/>
    </source>
</evidence>
<evidence type="ECO:0000256" key="8">
    <source>
        <dbReference type="RuleBase" id="RU365036"/>
    </source>
</evidence>
<dbReference type="EC" id="2.6.1.13" evidence="4 8"/>
<keyword evidence="6 8" id="KW-0808">Transferase</keyword>
<dbReference type="InterPro" id="IPR005814">
    <property type="entry name" value="Aminotrans_3"/>
</dbReference>
<name>A0AAE1UTW7_9SOLA</name>
<dbReference type="CDD" id="cd00610">
    <property type="entry name" value="OAT_like"/>
    <property type="match status" value="1"/>
</dbReference>
<evidence type="ECO:0000256" key="7">
    <source>
        <dbReference type="ARBA" id="ARBA00022898"/>
    </source>
</evidence>
<organism evidence="9 10">
    <name type="scientific">Anisodus tanguticus</name>
    <dbReference type="NCBI Taxonomy" id="243964"/>
    <lineage>
        <taxon>Eukaryota</taxon>
        <taxon>Viridiplantae</taxon>
        <taxon>Streptophyta</taxon>
        <taxon>Embryophyta</taxon>
        <taxon>Tracheophyta</taxon>
        <taxon>Spermatophyta</taxon>
        <taxon>Magnoliopsida</taxon>
        <taxon>eudicotyledons</taxon>
        <taxon>Gunneridae</taxon>
        <taxon>Pentapetalae</taxon>
        <taxon>asterids</taxon>
        <taxon>lamiids</taxon>
        <taxon>Solanales</taxon>
        <taxon>Solanaceae</taxon>
        <taxon>Solanoideae</taxon>
        <taxon>Hyoscyameae</taxon>
        <taxon>Anisodus</taxon>
    </lineage>
</organism>
<dbReference type="AlphaFoldDB" id="A0AAE1UTW7"/>
<dbReference type="PANTHER" id="PTHR11986:SF18">
    <property type="entry name" value="ORNITHINE AMINOTRANSFERASE, MITOCHONDRIAL"/>
    <property type="match status" value="1"/>
</dbReference>
<dbReference type="InterPro" id="IPR049704">
    <property type="entry name" value="Aminotrans_3_PPA_site"/>
</dbReference>
<evidence type="ECO:0000256" key="4">
    <source>
        <dbReference type="ARBA" id="ARBA00012924"/>
    </source>
</evidence>
<reference evidence="9" key="1">
    <citation type="submission" date="2023-12" db="EMBL/GenBank/DDBJ databases">
        <title>Genome assembly of Anisodus tanguticus.</title>
        <authorList>
            <person name="Wang Y.-J."/>
        </authorList>
    </citation>
    <scope>NUCLEOTIDE SEQUENCE</scope>
    <source>
        <strain evidence="9">KB-2021</strain>
        <tissue evidence="9">Leaf</tissue>
    </source>
</reference>
<dbReference type="Pfam" id="PF00202">
    <property type="entry name" value="Aminotran_3"/>
    <property type="match status" value="1"/>
</dbReference>
<dbReference type="GO" id="GO:0004587">
    <property type="term" value="F:ornithine aminotransferase activity"/>
    <property type="evidence" value="ECO:0007669"/>
    <property type="project" value="UniProtKB-EC"/>
</dbReference>
<comment type="cofactor">
    <cofactor evidence="1 8">
        <name>pyridoxal 5'-phosphate</name>
        <dbReference type="ChEBI" id="CHEBI:597326"/>
    </cofactor>
</comment>
<dbReference type="GO" id="GO:0019544">
    <property type="term" value="P:L-arginine catabolic process to L-glutamate"/>
    <property type="evidence" value="ECO:0007669"/>
    <property type="project" value="TreeGrafter"/>
</dbReference>
<comment type="pathway">
    <text evidence="2 8">Amino-acid biosynthesis; L-proline biosynthesis; L-glutamate 5-semialdehyde from L-ornithine: step 1/1.</text>
</comment>
<dbReference type="Gene3D" id="3.40.640.10">
    <property type="entry name" value="Type I PLP-dependent aspartate aminotransferase-like (Major domain)"/>
    <property type="match status" value="1"/>
</dbReference>
<dbReference type="GO" id="GO:0010121">
    <property type="term" value="P:L-arginine catabolic process to proline via ornithine"/>
    <property type="evidence" value="ECO:0007669"/>
    <property type="project" value="TreeGrafter"/>
</dbReference>
<keyword evidence="5 8" id="KW-0032">Aminotransferase</keyword>
<evidence type="ECO:0000256" key="2">
    <source>
        <dbReference type="ARBA" id="ARBA00004998"/>
    </source>
</evidence>
<dbReference type="InterPro" id="IPR050103">
    <property type="entry name" value="Class-III_PLP-dep_AT"/>
</dbReference>
<dbReference type="GO" id="GO:0042802">
    <property type="term" value="F:identical protein binding"/>
    <property type="evidence" value="ECO:0007669"/>
    <property type="project" value="TreeGrafter"/>
</dbReference>
<dbReference type="Proteomes" id="UP001291623">
    <property type="component" value="Unassembled WGS sequence"/>
</dbReference>
<evidence type="ECO:0000313" key="10">
    <source>
        <dbReference type="Proteomes" id="UP001291623"/>
    </source>
</evidence>
<comment type="caution">
    <text evidence="9">The sequence shown here is derived from an EMBL/GenBank/DDBJ whole genome shotgun (WGS) entry which is preliminary data.</text>
</comment>
<dbReference type="FunFam" id="3.40.640.10:FF:000011">
    <property type="entry name" value="Ornithine aminotransferase"/>
    <property type="match status" value="1"/>
</dbReference>
<evidence type="ECO:0000256" key="5">
    <source>
        <dbReference type="ARBA" id="ARBA00022576"/>
    </source>
</evidence>
<evidence type="ECO:0000313" key="9">
    <source>
        <dbReference type="EMBL" id="KAK4337014.1"/>
    </source>
</evidence>
<dbReference type="SUPFAM" id="SSF53383">
    <property type="entry name" value="PLP-dependent transferases"/>
    <property type="match status" value="1"/>
</dbReference>
<comment type="catalytic activity">
    <reaction evidence="8">
        <text>a 2-oxocarboxylate + L-ornithine = L-glutamate 5-semialdehyde + an L-alpha-amino acid</text>
        <dbReference type="Rhea" id="RHEA:13877"/>
        <dbReference type="ChEBI" id="CHEBI:35179"/>
        <dbReference type="ChEBI" id="CHEBI:46911"/>
        <dbReference type="ChEBI" id="CHEBI:58066"/>
        <dbReference type="ChEBI" id="CHEBI:59869"/>
        <dbReference type="EC" id="2.6.1.13"/>
    </reaction>
</comment>
<evidence type="ECO:0000256" key="1">
    <source>
        <dbReference type="ARBA" id="ARBA00001933"/>
    </source>
</evidence>
<comment type="similarity">
    <text evidence="3 8">Belongs to the class-III pyridoxal-phosphate-dependent aminotransferase family.</text>
</comment>
<gene>
    <name evidence="9" type="ORF">RND71_043969</name>
</gene>
<dbReference type="PANTHER" id="PTHR11986">
    <property type="entry name" value="AMINOTRANSFERASE CLASS III"/>
    <property type="match status" value="1"/>
</dbReference>
<dbReference type="GO" id="GO:0030170">
    <property type="term" value="F:pyridoxal phosphate binding"/>
    <property type="evidence" value="ECO:0007669"/>
    <property type="project" value="InterPro"/>
</dbReference>
<dbReference type="InterPro" id="IPR015421">
    <property type="entry name" value="PyrdxlP-dep_Trfase_major"/>
</dbReference>
<keyword evidence="7 8" id="KW-0663">Pyridoxal phosphate</keyword>
<dbReference type="GO" id="GO:0005737">
    <property type="term" value="C:cytoplasm"/>
    <property type="evidence" value="ECO:0007669"/>
    <property type="project" value="TreeGrafter"/>
</dbReference>
<dbReference type="EMBL" id="JAVYJV010000064">
    <property type="protein sequence ID" value="KAK4337014.1"/>
    <property type="molecule type" value="Genomic_DNA"/>
</dbReference>
<dbReference type="PROSITE" id="PS00600">
    <property type="entry name" value="AA_TRANSFER_CLASS_3"/>
    <property type="match status" value="1"/>
</dbReference>
<sequence>MNTGVEACETAVKLARRFAYQIKNIPENQAKIVFAENNFWGRSIAAVSASTDASSYKNFGPFVPNFEIIPYNNTEALENKLKNDPNICAFMVEPIQGEAGVYVPDDGYLTKVSALCKKYNVLFIADEVQTGIGRTGKLLCVDHENVKPDVVCVGKALAGGFYPVSGILSSKKLMDVFEPGSHGSTFGGNPLAASLAMTALDILVDEKLVENSEKQGPPPPQVVYQKINNRMPKLFNSAQFSRNNSLPAASNIAPQTPPP</sequence>
<proteinExistence type="inferred from homology"/>